<reference evidence="3" key="1">
    <citation type="journal article" date="2017" name="Genome Biol. Evol.">
        <title>The complete genome sequence of the phytopathogenic fungus Sclerotinia sclerotiorum reveals insights into the genome architecture of broad host range pathogens.</title>
        <authorList>
            <person name="Derbyshire M."/>
            <person name="Denton-Giles M."/>
            <person name="Hegedus D."/>
            <person name="Seifbarghy S."/>
            <person name="Rollins J."/>
            <person name="van Kan J."/>
            <person name="Seidl M.F."/>
            <person name="Faino L."/>
            <person name="Mbengue M."/>
            <person name="Navaud O."/>
            <person name="Raffaele S."/>
            <person name="Hammond-Kosack K."/>
            <person name="Heard S."/>
            <person name="Oliver R."/>
        </authorList>
    </citation>
    <scope>NUCLEOTIDE SEQUENCE [LARGE SCALE GENOMIC DNA]</scope>
    <source>
        <strain evidence="3">ATCC 18683 / 1980 / Ss-1</strain>
    </source>
</reference>
<organism evidence="2 3">
    <name type="scientific">Sclerotinia sclerotiorum (strain ATCC 18683 / 1980 / Ss-1)</name>
    <name type="common">White mold</name>
    <name type="synonym">Whetzelinia sclerotiorum</name>
    <dbReference type="NCBI Taxonomy" id="665079"/>
    <lineage>
        <taxon>Eukaryota</taxon>
        <taxon>Fungi</taxon>
        <taxon>Dikarya</taxon>
        <taxon>Ascomycota</taxon>
        <taxon>Pezizomycotina</taxon>
        <taxon>Leotiomycetes</taxon>
        <taxon>Helotiales</taxon>
        <taxon>Sclerotiniaceae</taxon>
        <taxon>Sclerotinia</taxon>
    </lineage>
</organism>
<sequence>MAPSKAVEDEEDAIERGGWLVMLVCGMRYAIMLVVECWLTVVNPPKICTVWFVSPQRKVLSVWIYLSFGAAHFRDSTFKLFNVGAVLTNLCS</sequence>
<dbReference type="AlphaFoldDB" id="A0A1D9QA74"/>
<name>A0A1D9QA74_SCLS1</name>
<accession>A0A1D9QA74</accession>
<dbReference type="KEGG" id="ssl:SS1G_05373"/>
<evidence type="ECO:0000313" key="3">
    <source>
        <dbReference type="Proteomes" id="UP000177798"/>
    </source>
</evidence>
<feature type="transmembrane region" description="Helical" evidence="1">
    <location>
        <begin position="20"/>
        <end position="42"/>
    </location>
</feature>
<dbReference type="EMBL" id="CP017821">
    <property type="protein sequence ID" value="APA11860.1"/>
    <property type="molecule type" value="Genomic_DNA"/>
</dbReference>
<gene>
    <name evidence="2" type="ORF">sscle_08g066300</name>
</gene>
<evidence type="ECO:0000313" key="2">
    <source>
        <dbReference type="EMBL" id="APA11860.1"/>
    </source>
</evidence>
<keyword evidence="1" id="KW-1133">Transmembrane helix</keyword>
<dbReference type="RefSeq" id="XP_001593945.1">
    <property type="nucleotide sequence ID" value="XM_001593895.1"/>
</dbReference>
<dbReference type="OrthoDB" id="10377098at2759"/>
<dbReference type="VEuPathDB" id="FungiDB:sscle_08g066300"/>
<keyword evidence="1" id="KW-0472">Membrane</keyword>
<proteinExistence type="predicted"/>
<evidence type="ECO:0000256" key="1">
    <source>
        <dbReference type="SAM" id="Phobius"/>
    </source>
</evidence>
<keyword evidence="1" id="KW-0812">Transmembrane</keyword>
<protein>
    <submittedName>
        <fullName evidence="2">Uncharacterized protein</fullName>
    </submittedName>
</protein>
<dbReference type="Proteomes" id="UP000177798">
    <property type="component" value="Chromosome 8"/>
</dbReference>